<dbReference type="Pfam" id="PF05175">
    <property type="entry name" value="MTS"/>
    <property type="match status" value="1"/>
</dbReference>
<keyword evidence="7" id="KW-0689">Ribosomal protein</keyword>
<dbReference type="InterPro" id="IPR029063">
    <property type="entry name" value="SAM-dependent_MTases_sf"/>
</dbReference>
<proteinExistence type="predicted"/>
<keyword evidence="4" id="KW-0949">S-adenosyl-L-methionine</keyword>
<protein>
    <recommendedName>
        <fullName evidence="1">peptide chain release factor N(5)-glutamine methyltransferase</fullName>
        <ecNumber evidence="1">2.1.1.297</ecNumber>
    </recommendedName>
</protein>
<organism evidence="7 8">
    <name type="scientific">Mesomycoplasma hyopneumoniae</name>
    <name type="common">Mycoplasma hyopneumoniae</name>
    <dbReference type="NCBI Taxonomy" id="2099"/>
    <lineage>
        <taxon>Bacteria</taxon>
        <taxon>Bacillati</taxon>
        <taxon>Mycoplasmatota</taxon>
        <taxon>Mycoplasmoidales</taxon>
        <taxon>Metamycoplasmataceae</taxon>
        <taxon>Mesomycoplasma</taxon>
    </lineage>
</organism>
<feature type="domain" description="Methyltransferase small" evidence="6">
    <location>
        <begin position="73"/>
        <end position="162"/>
    </location>
</feature>
<dbReference type="GO" id="GO:0003676">
    <property type="term" value="F:nucleic acid binding"/>
    <property type="evidence" value="ECO:0007669"/>
    <property type="project" value="InterPro"/>
</dbReference>
<accession>A0A223M9V4</accession>
<dbReference type="Proteomes" id="UP000215452">
    <property type="component" value="Chromosome"/>
</dbReference>
<sequence length="238" mass="27798">MLINKRKLELLKEKQRYNLPLKISKLENLKLELDYPIQKIIGFIEMEGVKIFLDQKVFIPRYETQELILKIKKVIKKGDLVLDLCSGSGFIGLALAKFINAKITLADISDEAILQAKLNAKYNNLELNIIKSDLFANIPEQKFNIIVANPPYLKEEKLANSVLNFEPKTALFAWPEPFSFYEKILEKIDNFLADDGWIFFEIDYNSQDFFKKNYPDFIIEKDINGKTRFAYWQKTAKK</sequence>
<evidence type="ECO:0000256" key="1">
    <source>
        <dbReference type="ARBA" id="ARBA00012771"/>
    </source>
</evidence>
<dbReference type="OMA" id="WAEFCGL"/>
<dbReference type="GeneID" id="41334438"/>
<reference evidence="7 8" key="1">
    <citation type="submission" date="2017-08" db="EMBL/GenBank/DDBJ databases">
        <title>The complete genome sequence of a Mycoplasma hyopneumoniae isolate in Korea.</title>
        <authorList>
            <person name="Han J."/>
            <person name="Lee N."/>
        </authorList>
    </citation>
    <scope>NUCLEOTIDE SEQUENCE [LARGE SCALE GENOMIC DNA]</scope>
    <source>
        <strain evidence="7 8">KM014</strain>
    </source>
</reference>
<dbReference type="InterPro" id="IPR004556">
    <property type="entry name" value="HemK-like"/>
</dbReference>
<dbReference type="NCBIfam" id="TIGR00536">
    <property type="entry name" value="hemK_fam"/>
    <property type="match status" value="1"/>
</dbReference>
<gene>
    <name evidence="7" type="primary">prmB</name>
    <name evidence="7" type="ORF">CIB43_00397</name>
</gene>
<dbReference type="InterPro" id="IPR050320">
    <property type="entry name" value="N5-glutamine_MTase"/>
</dbReference>
<evidence type="ECO:0000256" key="4">
    <source>
        <dbReference type="ARBA" id="ARBA00022691"/>
    </source>
</evidence>
<dbReference type="Gene3D" id="3.40.50.150">
    <property type="entry name" value="Vaccinia Virus protein VP39"/>
    <property type="match status" value="1"/>
</dbReference>
<comment type="catalytic activity">
    <reaction evidence="5">
        <text>L-glutaminyl-[peptide chain release factor] + S-adenosyl-L-methionine = N(5)-methyl-L-glutaminyl-[peptide chain release factor] + S-adenosyl-L-homocysteine + H(+)</text>
        <dbReference type="Rhea" id="RHEA:42896"/>
        <dbReference type="Rhea" id="RHEA-COMP:10271"/>
        <dbReference type="Rhea" id="RHEA-COMP:10272"/>
        <dbReference type="ChEBI" id="CHEBI:15378"/>
        <dbReference type="ChEBI" id="CHEBI:30011"/>
        <dbReference type="ChEBI" id="CHEBI:57856"/>
        <dbReference type="ChEBI" id="CHEBI:59789"/>
        <dbReference type="ChEBI" id="CHEBI:61891"/>
        <dbReference type="EC" id="2.1.1.297"/>
    </reaction>
</comment>
<evidence type="ECO:0000259" key="6">
    <source>
        <dbReference type="Pfam" id="PF05175"/>
    </source>
</evidence>
<dbReference type="SUPFAM" id="SSF53335">
    <property type="entry name" value="S-adenosyl-L-methionine-dependent methyltransferases"/>
    <property type="match status" value="1"/>
</dbReference>
<dbReference type="GO" id="GO:0005840">
    <property type="term" value="C:ribosome"/>
    <property type="evidence" value="ECO:0007669"/>
    <property type="project" value="UniProtKB-KW"/>
</dbReference>
<keyword evidence="7" id="KW-0687">Ribonucleoprotein</keyword>
<dbReference type="PANTHER" id="PTHR18895:SF74">
    <property type="entry name" value="MTRF1L RELEASE FACTOR GLUTAMINE METHYLTRANSFERASE"/>
    <property type="match status" value="1"/>
</dbReference>
<evidence type="ECO:0000256" key="3">
    <source>
        <dbReference type="ARBA" id="ARBA00022679"/>
    </source>
</evidence>
<evidence type="ECO:0000313" key="7">
    <source>
        <dbReference type="EMBL" id="ASU14294.1"/>
    </source>
</evidence>
<dbReference type="CDD" id="cd02440">
    <property type="entry name" value="AdoMet_MTases"/>
    <property type="match status" value="1"/>
</dbReference>
<dbReference type="InterPro" id="IPR002052">
    <property type="entry name" value="DNA_methylase_N6_adenine_CS"/>
</dbReference>
<dbReference type="GO" id="GO:0102559">
    <property type="term" value="F:peptide chain release factor N(5)-glutamine methyltransferase activity"/>
    <property type="evidence" value="ECO:0007669"/>
    <property type="project" value="UniProtKB-EC"/>
</dbReference>
<evidence type="ECO:0000256" key="2">
    <source>
        <dbReference type="ARBA" id="ARBA00022603"/>
    </source>
</evidence>
<name>A0A223M9V4_MESHO</name>
<dbReference type="AlphaFoldDB" id="A0A223M9V4"/>
<dbReference type="PROSITE" id="PS00092">
    <property type="entry name" value="N6_MTASE"/>
    <property type="match status" value="1"/>
</dbReference>
<dbReference type="EC" id="2.1.1.297" evidence="1"/>
<dbReference type="RefSeq" id="WP_020835579.1">
    <property type="nucleotide sequence ID" value="NZ_CP098239.1"/>
</dbReference>
<evidence type="ECO:0000313" key="8">
    <source>
        <dbReference type="Proteomes" id="UP000215452"/>
    </source>
</evidence>
<dbReference type="InterPro" id="IPR007848">
    <property type="entry name" value="Small_mtfrase_dom"/>
</dbReference>
<evidence type="ECO:0000256" key="5">
    <source>
        <dbReference type="ARBA" id="ARBA00048391"/>
    </source>
</evidence>
<dbReference type="EMBL" id="CP022714">
    <property type="protein sequence ID" value="ASU14294.1"/>
    <property type="molecule type" value="Genomic_DNA"/>
</dbReference>
<keyword evidence="3 7" id="KW-0808">Transferase</keyword>
<keyword evidence="2 7" id="KW-0489">Methyltransferase</keyword>
<dbReference type="PANTHER" id="PTHR18895">
    <property type="entry name" value="HEMK METHYLTRANSFERASE"/>
    <property type="match status" value="1"/>
</dbReference>
<dbReference type="GO" id="GO:0032259">
    <property type="term" value="P:methylation"/>
    <property type="evidence" value="ECO:0007669"/>
    <property type="project" value="UniProtKB-KW"/>
</dbReference>